<dbReference type="OrthoDB" id="8839922at2"/>
<dbReference type="GO" id="GO:0005829">
    <property type="term" value="C:cytosol"/>
    <property type="evidence" value="ECO:0007669"/>
    <property type="project" value="TreeGrafter"/>
</dbReference>
<name>A0A558HIB9_9GAMM</name>
<organism evidence="6 7">
    <name type="scientific">Cobetia crustatorum</name>
    <dbReference type="NCBI Taxonomy" id="553385"/>
    <lineage>
        <taxon>Bacteria</taxon>
        <taxon>Pseudomonadati</taxon>
        <taxon>Pseudomonadota</taxon>
        <taxon>Gammaproteobacteria</taxon>
        <taxon>Oceanospirillales</taxon>
        <taxon>Halomonadaceae</taxon>
        <taxon>Cobetia</taxon>
    </lineage>
</organism>
<dbReference type="Gene3D" id="3.40.190.290">
    <property type="match status" value="1"/>
</dbReference>
<dbReference type="InterPro" id="IPR005119">
    <property type="entry name" value="LysR_subst-bd"/>
</dbReference>
<dbReference type="GO" id="GO:0003677">
    <property type="term" value="F:DNA binding"/>
    <property type="evidence" value="ECO:0007669"/>
    <property type="project" value="UniProtKB-KW"/>
</dbReference>
<keyword evidence="4" id="KW-0804">Transcription</keyword>
<dbReference type="PROSITE" id="PS50931">
    <property type="entry name" value="HTH_LYSR"/>
    <property type="match status" value="1"/>
</dbReference>
<comment type="similarity">
    <text evidence="1">Belongs to the LysR transcriptional regulatory family.</text>
</comment>
<protein>
    <submittedName>
        <fullName evidence="6">LysR family transcriptional regulator</fullName>
    </submittedName>
</protein>
<dbReference type="AlphaFoldDB" id="A0A558HIB9"/>
<evidence type="ECO:0000256" key="4">
    <source>
        <dbReference type="ARBA" id="ARBA00023163"/>
    </source>
</evidence>
<dbReference type="InterPro" id="IPR036388">
    <property type="entry name" value="WH-like_DNA-bd_sf"/>
</dbReference>
<sequence length="298" mass="32729">MECLDKRALYLQEVSSCGGVRAAAEHLDVNPSVVTRQIRSLENELGVALLERNGRHVLPTEAGRLVLESYLAQRQLNSELRDTLSRWKNLQTGQVTVSVGDGFVDSFIKSVLSTVAKRYPDVMIDMRTGIYVPREPHEMVLHDEVDIAVTYGPVVDPRLVVHSFARGPLCALVARDHPLAGHESVSVAELARHKLIFLPEVSGSQRLVNDIFRTAGQVATPSYRCNLHSISRRMACAGIGVAFMTAAAAHEEVSAGLLSAIPIEHPLAEATQGNLVRRVGRRLTPAADYLWKVMMGMH</sequence>
<evidence type="ECO:0000256" key="1">
    <source>
        <dbReference type="ARBA" id="ARBA00009437"/>
    </source>
</evidence>
<dbReference type="Proteomes" id="UP000319941">
    <property type="component" value="Unassembled WGS sequence"/>
</dbReference>
<dbReference type="PANTHER" id="PTHR30419">
    <property type="entry name" value="HTH-TYPE TRANSCRIPTIONAL REGULATOR YBHD"/>
    <property type="match status" value="1"/>
</dbReference>
<evidence type="ECO:0000313" key="7">
    <source>
        <dbReference type="Proteomes" id="UP000319941"/>
    </source>
</evidence>
<feature type="domain" description="HTH lysR-type" evidence="5">
    <location>
        <begin position="10"/>
        <end position="60"/>
    </location>
</feature>
<dbReference type="Gene3D" id="1.10.10.10">
    <property type="entry name" value="Winged helix-like DNA-binding domain superfamily/Winged helix DNA-binding domain"/>
    <property type="match status" value="1"/>
</dbReference>
<evidence type="ECO:0000256" key="2">
    <source>
        <dbReference type="ARBA" id="ARBA00023015"/>
    </source>
</evidence>
<keyword evidence="2" id="KW-0805">Transcription regulation</keyword>
<keyword evidence="7" id="KW-1185">Reference proteome</keyword>
<dbReference type="InterPro" id="IPR000847">
    <property type="entry name" value="LysR_HTH_N"/>
</dbReference>
<dbReference type="EMBL" id="VNFH01000009">
    <property type="protein sequence ID" value="TVU68873.1"/>
    <property type="molecule type" value="Genomic_DNA"/>
</dbReference>
<dbReference type="Pfam" id="PF00126">
    <property type="entry name" value="HTH_1"/>
    <property type="match status" value="1"/>
</dbReference>
<evidence type="ECO:0000256" key="3">
    <source>
        <dbReference type="ARBA" id="ARBA00023125"/>
    </source>
</evidence>
<dbReference type="InterPro" id="IPR050950">
    <property type="entry name" value="HTH-type_LysR_regulators"/>
</dbReference>
<comment type="caution">
    <text evidence="6">The sequence shown here is derived from an EMBL/GenBank/DDBJ whole genome shotgun (WGS) entry which is preliminary data.</text>
</comment>
<accession>A0A558HIB9</accession>
<keyword evidence="3" id="KW-0238">DNA-binding</keyword>
<dbReference type="InterPro" id="IPR036390">
    <property type="entry name" value="WH_DNA-bd_sf"/>
</dbReference>
<dbReference type="GO" id="GO:0003700">
    <property type="term" value="F:DNA-binding transcription factor activity"/>
    <property type="evidence" value="ECO:0007669"/>
    <property type="project" value="InterPro"/>
</dbReference>
<proteinExistence type="inferred from homology"/>
<gene>
    <name evidence="6" type="ORF">FQP86_13475</name>
</gene>
<evidence type="ECO:0000259" key="5">
    <source>
        <dbReference type="PROSITE" id="PS50931"/>
    </source>
</evidence>
<reference evidence="6 7" key="1">
    <citation type="submission" date="2019-07" db="EMBL/GenBank/DDBJ databases">
        <title>Diversity of Bacteria from Kongsfjorden, Arctic.</title>
        <authorList>
            <person name="Yu Y."/>
        </authorList>
    </citation>
    <scope>NUCLEOTIDE SEQUENCE [LARGE SCALE GENOMIC DNA]</scope>
    <source>
        <strain evidence="6 7">SM1923</strain>
    </source>
</reference>
<dbReference type="SUPFAM" id="SSF53850">
    <property type="entry name" value="Periplasmic binding protein-like II"/>
    <property type="match status" value="1"/>
</dbReference>
<dbReference type="Pfam" id="PF03466">
    <property type="entry name" value="LysR_substrate"/>
    <property type="match status" value="1"/>
</dbReference>
<evidence type="ECO:0000313" key="6">
    <source>
        <dbReference type="EMBL" id="TVU68873.1"/>
    </source>
</evidence>
<dbReference type="PANTHER" id="PTHR30419:SF8">
    <property type="entry name" value="NITROGEN ASSIMILATION TRANSCRIPTIONAL ACTIVATOR-RELATED"/>
    <property type="match status" value="1"/>
</dbReference>
<dbReference type="SUPFAM" id="SSF46785">
    <property type="entry name" value="Winged helix' DNA-binding domain"/>
    <property type="match status" value="1"/>
</dbReference>